<reference evidence="6 7" key="1">
    <citation type="submission" date="2019-05" db="EMBL/GenBank/DDBJ databases">
        <authorList>
            <person name="Qu J.-H."/>
        </authorList>
    </citation>
    <scope>NUCLEOTIDE SEQUENCE [LARGE SCALE GENOMIC DNA]</scope>
    <source>
        <strain evidence="6 7">NS28</strain>
    </source>
</reference>
<dbReference type="GO" id="GO:0005576">
    <property type="term" value="C:extracellular region"/>
    <property type="evidence" value="ECO:0007669"/>
    <property type="project" value="UniProtKB-SubCell"/>
</dbReference>
<dbReference type="InterPro" id="IPR011050">
    <property type="entry name" value="Pectin_lyase_fold/virulence"/>
</dbReference>
<dbReference type="SMART" id="SM00710">
    <property type="entry name" value="PbH1"/>
    <property type="match status" value="8"/>
</dbReference>
<feature type="domain" description="DUF1565" evidence="4">
    <location>
        <begin position="35"/>
        <end position="80"/>
    </location>
</feature>
<dbReference type="Pfam" id="PF07602">
    <property type="entry name" value="DUF1565"/>
    <property type="match status" value="1"/>
</dbReference>
<dbReference type="InterPro" id="IPR006626">
    <property type="entry name" value="PbH1"/>
</dbReference>
<dbReference type="InterPro" id="IPR039448">
    <property type="entry name" value="Beta_helix"/>
</dbReference>
<dbReference type="InterPro" id="IPR011459">
    <property type="entry name" value="DUF1565"/>
</dbReference>
<name>A0A5M8QUB8_9BACT</name>
<evidence type="ECO:0000259" key="5">
    <source>
        <dbReference type="Pfam" id="PF13229"/>
    </source>
</evidence>
<dbReference type="AlphaFoldDB" id="A0A5M8QUB8"/>
<dbReference type="InterPro" id="IPR012334">
    <property type="entry name" value="Pectin_lyas_fold"/>
</dbReference>
<dbReference type="EMBL" id="VBSN01000032">
    <property type="protein sequence ID" value="KAA6439749.1"/>
    <property type="molecule type" value="Genomic_DNA"/>
</dbReference>
<dbReference type="OrthoDB" id="9808066at2"/>
<sequence length="493" mass="55839">MYIPRFIAILFFITTWGPYKLKATAQPQEVFVSPSGSDSNAGTRNKPLRSIQKAVGMLEPGKTVTLLDGLYNLTAPVTITAKGSAESWITIRGEKGAEVILDGLKINIPDSGIYPRNNGLVQIEHAAYIRLVNIHVRNSHRCGINIQESRYIDVINCTSENSLSPGIATWQRCEYIRILGNTVINANDMKMSWTPYKGHEAPHEAISVAGSHHFEVAWNHVYNCEKEGIDVKETAAFGSVHHNYVHDCKRQGLYIDAWFGQLEHIEMYRNVVHGCESGIAISSEDGPNTKNLKIHHNLIYNNRATGIFFSKWGADNLREEVDVYSNTFYRNGWGKNFSGDPQYWLSGGCYLYSTKLKNLRIQNNIFARNFPFEIGHTSKMADRWASQQQIDISRNLIQDTNKSEFPIYLHFWLKDSVYATTGTHAILADPHFVNPQEGDFRLKEDSPAKDGGGNYLGAFPKGTKRESFWWKENFPPVIHIENYQPNYPSGTEK</sequence>
<keyword evidence="7" id="KW-1185">Reference proteome</keyword>
<comment type="caution">
    <text evidence="6">The sequence shown here is derived from an EMBL/GenBank/DDBJ whole genome shotgun (WGS) entry which is preliminary data.</text>
</comment>
<evidence type="ECO:0000256" key="2">
    <source>
        <dbReference type="ARBA" id="ARBA00022525"/>
    </source>
</evidence>
<dbReference type="PANTHER" id="PTHR40088:SF2">
    <property type="entry name" value="SECRETED SUGAR HYDROLASE"/>
    <property type="match status" value="1"/>
</dbReference>
<dbReference type="Gene3D" id="2.160.20.10">
    <property type="entry name" value="Single-stranded right-handed beta-helix, Pectin lyase-like"/>
    <property type="match status" value="1"/>
</dbReference>
<keyword evidence="3" id="KW-0732">Signal</keyword>
<keyword evidence="2" id="KW-0964">Secreted</keyword>
<feature type="domain" description="Right handed beta helix" evidence="5">
    <location>
        <begin position="121"/>
        <end position="286"/>
    </location>
</feature>
<dbReference type="InterPro" id="IPR052052">
    <property type="entry name" value="Polysaccharide_Lyase_9"/>
</dbReference>
<evidence type="ECO:0000313" key="6">
    <source>
        <dbReference type="EMBL" id="KAA6439749.1"/>
    </source>
</evidence>
<evidence type="ECO:0000256" key="1">
    <source>
        <dbReference type="ARBA" id="ARBA00004613"/>
    </source>
</evidence>
<dbReference type="SUPFAM" id="SSF51126">
    <property type="entry name" value="Pectin lyase-like"/>
    <property type="match status" value="1"/>
</dbReference>
<evidence type="ECO:0000259" key="4">
    <source>
        <dbReference type="Pfam" id="PF07602"/>
    </source>
</evidence>
<dbReference type="GO" id="GO:0016837">
    <property type="term" value="F:carbon-oxygen lyase activity, acting on polysaccharides"/>
    <property type="evidence" value="ECO:0007669"/>
    <property type="project" value="TreeGrafter"/>
</dbReference>
<organism evidence="6 7">
    <name type="scientific">Dyadobacter flavalbus</name>
    <dbReference type="NCBI Taxonomy" id="2579942"/>
    <lineage>
        <taxon>Bacteria</taxon>
        <taxon>Pseudomonadati</taxon>
        <taxon>Bacteroidota</taxon>
        <taxon>Cytophagia</taxon>
        <taxon>Cytophagales</taxon>
        <taxon>Spirosomataceae</taxon>
        <taxon>Dyadobacter</taxon>
    </lineage>
</organism>
<dbReference type="Pfam" id="PF13229">
    <property type="entry name" value="Beta_helix"/>
    <property type="match status" value="1"/>
</dbReference>
<gene>
    <name evidence="6" type="ORF">FEM33_10735</name>
</gene>
<protein>
    <submittedName>
        <fullName evidence="6">DUF1565 domain-containing protein</fullName>
    </submittedName>
</protein>
<dbReference type="PANTHER" id="PTHR40088">
    <property type="entry name" value="PECTATE LYASE (EUROFUNG)"/>
    <property type="match status" value="1"/>
</dbReference>
<dbReference type="Proteomes" id="UP000323994">
    <property type="component" value="Unassembled WGS sequence"/>
</dbReference>
<evidence type="ECO:0000256" key="3">
    <source>
        <dbReference type="ARBA" id="ARBA00022729"/>
    </source>
</evidence>
<accession>A0A5M8QUB8</accession>
<dbReference type="RefSeq" id="WP_138279458.1">
    <property type="nucleotide sequence ID" value="NZ_VBSN01000032.1"/>
</dbReference>
<comment type="subcellular location">
    <subcellularLocation>
        <location evidence="1">Secreted</location>
    </subcellularLocation>
</comment>
<proteinExistence type="predicted"/>
<evidence type="ECO:0000313" key="7">
    <source>
        <dbReference type="Proteomes" id="UP000323994"/>
    </source>
</evidence>